<dbReference type="GO" id="GO:0030513">
    <property type="term" value="P:positive regulation of BMP signaling pathway"/>
    <property type="evidence" value="ECO:0007669"/>
    <property type="project" value="TreeGrafter"/>
</dbReference>
<keyword evidence="3 4" id="KW-0732">Signal</keyword>
<dbReference type="Proteomes" id="UP000828390">
    <property type="component" value="Unassembled WGS sequence"/>
</dbReference>
<gene>
    <name evidence="6" type="ORF">DPMN_127936</name>
</gene>
<proteinExistence type="predicted"/>
<reference evidence="6" key="2">
    <citation type="submission" date="2020-11" db="EMBL/GenBank/DDBJ databases">
        <authorList>
            <person name="McCartney M.A."/>
            <person name="Auch B."/>
            <person name="Kono T."/>
            <person name="Mallez S."/>
            <person name="Becker A."/>
            <person name="Gohl D.M."/>
            <person name="Silverstein K.A.T."/>
            <person name="Koren S."/>
            <person name="Bechman K.B."/>
            <person name="Herman A."/>
            <person name="Abrahante J.E."/>
            <person name="Garbe J."/>
        </authorList>
    </citation>
    <scope>NUCLEOTIDE SEQUENCE</scope>
    <source>
        <strain evidence="6">Duluth1</strain>
        <tissue evidence="6">Whole animal</tissue>
    </source>
</reference>
<accession>A0A9D4H061</accession>
<feature type="signal peptide" evidence="4">
    <location>
        <begin position="1"/>
        <end position="17"/>
    </location>
</feature>
<dbReference type="InterPro" id="IPR052424">
    <property type="entry name" value="Kielin_Chordin-BMP_Reg"/>
</dbReference>
<dbReference type="PROSITE" id="PS50184">
    <property type="entry name" value="VWFC_2"/>
    <property type="match status" value="1"/>
</dbReference>
<reference evidence="6" key="1">
    <citation type="journal article" date="2019" name="bioRxiv">
        <title>The Genome of the Zebra Mussel, Dreissena polymorpha: A Resource for Invasive Species Research.</title>
        <authorList>
            <person name="McCartney M.A."/>
            <person name="Auch B."/>
            <person name="Kono T."/>
            <person name="Mallez S."/>
            <person name="Zhang Y."/>
            <person name="Obille A."/>
            <person name="Becker A."/>
            <person name="Abrahante J.E."/>
            <person name="Garbe J."/>
            <person name="Badalamenti J.P."/>
            <person name="Herman A."/>
            <person name="Mangelson H."/>
            <person name="Liachko I."/>
            <person name="Sullivan S."/>
            <person name="Sone E.D."/>
            <person name="Koren S."/>
            <person name="Silverstein K.A.T."/>
            <person name="Beckman K.B."/>
            <person name="Gohl D.M."/>
        </authorList>
    </citation>
    <scope>NUCLEOTIDE SEQUENCE</scope>
    <source>
        <strain evidence="6">Duluth1</strain>
        <tissue evidence="6">Whole animal</tissue>
    </source>
</reference>
<evidence type="ECO:0000313" key="7">
    <source>
        <dbReference type="Proteomes" id="UP000828390"/>
    </source>
</evidence>
<dbReference type="Gene3D" id="2.10.70.10">
    <property type="entry name" value="Complement Module, domain 1"/>
    <property type="match status" value="1"/>
</dbReference>
<sequence length="116" mass="12311">MLLQLSLVCSFVVGCFTKVPLNPDCLFVKCMAPACTNPHTPPGKCCPMCPHSGCVVKGVHYNEGASVTSMSTHPCEVCYCNNGSVQCSWMMCPDCVGEVPPGQCCPLCASEPSDME</sequence>
<name>A0A9D4H061_DREPO</name>
<dbReference type="Pfam" id="PF23334">
    <property type="entry name" value="VWC2L_2nd"/>
    <property type="match status" value="1"/>
</dbReference>
<dbReference type="PANTHER" id="PTHR46698:SF6">
    <property type="entry name" value="KIELIN_CHORDIN-LIKE PROTEIN"/>
    <property type="match status" value="1"/>
</dbReference>
<dbReference type="SUPFAM" id="SSF57603">
    <property type="entry name" value="FnI-like domain"/>
    <property type="match status" value="1"/>
</dbReference>
<dbReference type="EMBL" id="JAIWYP010000005">
    <property type="protein sequence ID" value="KAH3826047.1"/>
    <property type="molecule type" value="Genomic_DNA"/>
</dbReference>
<comment type="subcellular location">
    <subcellularLocation>
        <location evidence="1">Secreted</location>
    </subcellularLocation>
</comment>
<dbReference type="AlphaFoldDB" id="A0A9D4H061"/>
<evidence type="ECO:0000259" key="5">
    <source>
        <dbReference type="PROSITE" id="PS50184"/>
    </source>
</evidence>
<organism evidence="6 7">
    <name type="scientific">Dreissena polymorpha</name>
    <name type="common">Zebra mussel</name>
    <name type="synonym">Mytilus polymorpha</name>
    <dbReference type="NCBI Taxonomy" id="45954"/>
    <lineage>
        <taxon>Eukaryota</taxon>
        <taxon>Metazoa</taxon>
        <taxon>Spiralia</taxon>
        <taxon>Lophotrochozoa</taxon>
        <taxon>Mollusca</taxon>
        <taxon>Bivalvia</taxon>
        <taxon>Autobranchia</taxon>
        <taxon>Heteroconchia</taxon>
        <taxon>Euheterodonta</taxon>
        <taxon>Imparidentia</taxon>
        <taxon>Neoheterodontei</taxon>
        <taxon>Myida</taxon>
        <taxon>Dreissenoidea</taxon>
        <taxon>Dreissenidae</taxon>
        <taxon>Dreissena</taxon>
    </lineage>
</organism>
<evidence type="ECO:0000313" key="6">
    <source>
        <dbReference type="EMBL" id="KAH3826047.1"/>
    </source>
</evidence>
<keyword evidence="2" id="KW-0964">Secreted</keyword>
<evidence type="ECO:0000256" key="2">
    <source>
        <dbReference type="ARBA" id="ARBA00022525"/>
    </source>
</evidence>
<dbReference type="GO" id="GO:0005576">
    <property type="term" value="C:extracellular region"/>
    <property type="evidence" value="ECO:0007669"/>
    <property type="project" value="UniProtKB-SubCell"/>
</dbReference>
<evidence type="ECO:0000256" key="4">
    <source>
        <dbReference type="SAM" id="SignalP"/>
    </source>
</evidence>
<protein>
    <recommendedName>
        <fullName evidence="5">VWFC domain-containing protein</fullName>
    </recommendedName>
</protein>
<evidence type="ECO:0000256" key="1">
    <source>
        <dbReference type="ARBA" id="ARBA00004613"/>
    </source>
</evidence>
<dbReference type="InterPro" id="IPR001007">
    <property type="entry name" value="VWF_dom"/>
</dbReference>
<evidence type="ECO:0000256" key="3">
    <source>
        <dbReference type="ARBA" id="ARBA00022729"/>
    </source>
</evidence>
<feature type="chain" id="PRO_5038605158" description="VWFC domain-containing protein" evidence="4">
    <location>
        <begin position="18"/>
        <end position="116"/>
    </location>
</feature>
<comment type="caution">
    <text evidence="6">The sequence shown here is derived from an EMBL/GenBank/DDBJ whole genome shotgun (WGS) entry which is preliminary data.</text>
</comment>
<feature type="domain" description="VWFC" evidence="5">
    <location>
        <begin position="52"/>
        <end position="109"/>
    </location>
</feature>
<dbReference type="OrthoDB" id="6125989at2759"/>
<dbReference type="PANTHER" id="PTHR46698">
    <property type="entry name" value="CROSSVEINLESS 2"/>
    <property type="match status" value="1"/>
</dbReference>
<keyword evidence="7" id="KW-1185">Reference proteome</keyword>